<evidence type="ECO:0000256" key="3">
    <source>
        <dbReference type="ARBA" id="ARBA00023002"/>
    </source>
</evidence>
<comment type="pathway">
    <text evidence="4">Cofactor biosynthesis; (R)-pantothenate biosynthesis; (R)-pantoate from 3-methyl-2-oxobutanoate: step 2/2.</text>
</comment>
<evidence type="ECO:0000259" key="5">
    <source>
        <dbReference type="Pfam" id="PF02558"/>
    </source>
</evidence>
<evidence type="ECO:0000259" key="6">
    <source>
        <dbReference type="Pfam" id="PF08546"/>
    </source>
</evidence>
<dbReference type="GO" id="GO:0015940">
    <property type="term" value="P:pantothenate biosynthetic process"/>
    <property type="evidence" value="ECO:0007669"/>
    <property type="project" value="UniProtKB-UniPathway"/>
</dbReference>
<dbReference type="InterPro" id="IPR051402">
    <property type="entry name" value="KPR-Related"/>
</dbReference>
<dbReference type="Pfam" id="PF02558">
    <property type="entry name" value="ApbA"/>
    <property type="match status" value="1"/>
</dbReference>
<dbReference type="Gene3D" id="1.10.1040.10">
    <property type="entry name" value="N-(1-d-carboxylethyl)-l-norvaline Dehydrogenase, domain 2"/>
    <property type="match status" value="1"/>
</dbReference>
<dbReference type="InterPro" id="IPR013328">
    <property type="entry name" value="6PGD_dom2"/>
</dbReference>
<keyword evidence="4" id="KW-0566">Pantothenate biosynthesis</keyword>
<dbReference type="EMBL" id="CP024955">
    <property type="protein sequence ID" value="ATY86056.1"/>
    <property type="molecule type" value="Genomic_DNA"/>
</dbReference>
<dbReference type="KEGG" id="kyr:CVV65_14880"/>
<comment type="function">
    <text evidence="4">Catalyzes the NADPH-dependent reduction of ketopantoate into pantoic acid.</text>
</comment>
<keyword evidence="2 4" id="KW-0521">NADP</keyword>
<reference evidence="8" key="1">
    <citation type="submission" date="2017-11" db="EMBL/GenBank/DDBJ databases">
        <title>Complete Genome Sequence of Kyrpidia sp. Strain EA-1, a thermophilic, hydrogen-oxidizing Bacterium, isolated from the Azores.</title>
        <authorList>
            <person name="Reiner J.E."/>
            <person name="Lapp C.J."/>
            <person name="Bunk B."/>
            <person name="Gescher J."/>
        </authorList>
    </citation>
    <scope>NUCLEOTIDE SEQUENCE [LARGE SCALE GENOMIC DNA]</scope>
    <source>
        <strain evidence="8">EA-1</strain>
    </source>
</reference>
<dbReference type="Proteomes" id="UP000231932">
    <property type="component" value="Chromosome"/>
</dbReference>
<dbReference type="UniPathway" id="UPA00028">
    <property type="reaction ID" value="UER00004"/>
</dbReference>
<dbReference type="AlphaFoldDB" id="A0A2K8N9M6"/>
<dbReference type="OrthoDB" id="9793586at2"/>
<dbReference type="FunFam" id="1.10.1040.10:FF:000017">
    <property type="entry name" value="2-dehydropantoate 2-reductase"/>
    <property type="match status" value="1"/>
</dbReference>
<dbReference type="InterPro" id="IPR013332">
    <property type="entry name" value="KPR_N"/>
</dbReference>
<comment type="catalytic activity">
    <reaction evidence="4">
        <text>(R)-pantoate + NADP(+) = 2-dehydropantoate + NADPH + H(+)</text>
        <dbReference type="Rhea" id="RHEA:16233"/>
        <dbReference type="ChEBI" id="CHEBI:11561"/>
        <dbReference type="ChEBI" id="CHEBI:15378"/>
        <dbReference type="ChEBI" id="CHEBI:15980"/>
        <dbReference type="ChEBI" id="CHEBI:57783"/>
        <dbReference type="ChEBI" id="CHEBI:58349"/>
        <dbReference type="EC" id="1.1.1.169"/>
    </reaction>
</comment>
<dbReference type="EC" id="1.1.1.169" evidence="4"/>
<feature type="domain" description="Ketopantoate reductase N-terminal" evidence="5">
    <location>
        <begin position="4"/>
        <end position="150"/>
    </location>
</feature>
<dbReference type="InterPro" id="IPR036291">
    <property type="entry name" value="NAD(P)-bd_dom_sf"/>
</dbReference>
<dbReference type="InterPro" id="IPR008927">
    <property type="entry name" value="6-PGluconate_DH-like_C_sf"/>
</dbReference>
<dbReference type="GO" id="GO:0005737">
    <property type="term" value="C:cytoplasm"/>
    <property type="evidence" value="ECO:0007669"/>
    <property type="project" value="TreeGrafter"/>
</dbReference>
<feature type="domain" description="Ketopantoate reductase C-terminal" evidence="6">
    <location>
        <begin position="177"/>
        <end position="298"/>
    </location>
</feature>
<evidence type="ECO:0000256" key="2">
    <source>
        <dbReference type="ARBA" id="ARBA00022857"/>
    </source>
</evidence>
<dbReference type="InterPro" id="IPR003710">
    <property type="entry name" value="ApbA"/>
</dbReference>
<dbReference type="NCBIfam" id="TIGR00745">
    <property type="entry name" value="apbA_panE"/>
    <property type="match status" value="1"/>
</dbReference>
<name>A0A2K8N9M6_9BACL</name>
<evidence type="ECO:0000256" key="4">
    <source>
        <dbReference type="RuleBase" id="RU362068"/>
    </source>
</evidence>
<keyword evidence="8" id="KW-1185">Reference proteome</keyword>
<dbReference type="RefSeq" id="WP_100668806.1">
    <property type="nucleotide sequence ID" value="NZ_CP024955.1"/>
</dbReference>
<dbReference type="InterPro" id="IPR013752">
    <property type="entry name" value="KPA_reductase"/>
</dbReference>
<dbReference type="SUPFAM" id="SSF51735">
    <property type="entry name" value="NAD(P)-binding Rossmann-fold domains"/>
    <property type="match status" value="1"/>
</dbReference>
<comment type="similarity">
    <text evidence="1 4">Belongs to the ketopantoate reductase family.</text>
</comment>
<evidence type="ECO:0000256" key="1">
    <source>
        <dbReference type="ARBA" id="ARBA00007870"/>
    </source>
</evidence>
<evidence type="ECO:0000313" key="7">
    <source>
        <dbReference type="EMBL" id="ATY86056.1"/>
    </source>
</evidence>
<proteinExistence type="inferred from homology"/>
<dbReference type="PANTHER" id="PTHR21708">
    <property type="entry name" value="PROBABLE 2-DEHYDROPANTOATE 2-REDUCTASE"/>
    <property type="match status" value="1"/>
</dbReference>
<organism evidence="7 8">
    <name type="scientific">Kyrpidia spormannii</name>
    <dbReference type="NCBI Taxonomy" id="2055160"/>
    <lineage>
        <taxon>Bacteria</taxon>
        <taxon>Bacillati</taxon>
        <taxon>Bacillota</taxon>
        <taxon>Bacilli</taxon>
        <taxon>Bacillales</taxon>
        <taxon>Alicyclobacillaceae</taxon>
        <taxon>Kyrpidia</taxon>
    </lineage>
</organism>
<keyword evidence="3 4" id="KW-0560">Oxidoreductase</keyword>
<dbReference type="FunFam" id="3.40.50.720:FF:000307">
    <property type="entry name" value="2-dehydropantoate 2-reductase"/>
    <property type="match status" value="1"/>
</dbReference>
<dbReference type="PANTHER" id="PTHR21708:SF26">
    <property type="entry name" value="2-DEHYDROPANTOATE 2-REDUCTASE"/>
    <property type="match status" value="1"/>
</dbReference>
<sequence>MRFAVIGAGAVGGYFGGRLVQAGQDVTFIVRSRRRRQLEDKGLVIQSPDGHWSGPVKAVESAEGVDADVVLLTVKAYDAEGVWSNLDPLVQRGAAVLPLLNGVRHMDILRRRYGDDAVIGGLCHVESYLDDDGVIHRSSRVQDITFGEWSGVITPRIEALDEAFRRAGIGSHPSSAIEVALWDKYAFITAVSGTTALTGAGIGVVLGHGSSRAVFQHLVEEAVTTARARGISMPDDAVETVMRRAEGFEPGMLASMAKDLRAGRPVEIDHLQGALVEMAREYGVPAPVHEVVYGLLTAAVAGRSVGGDRA</sequence>
<evidence type="ECO:0000313" key="8">
    <source>
        <dbReference type="Proteomes" id="UP000231932"/>
    </source>
</evidence>
<gene>
    <name evidence="7" type="ORF">CVV65_14880</name>
</gene>
<dbReference type="GO" id="GO:0008677">
    <property type="term" value="F:2-dehydropantoate 2-reductase activity"/>
    <property type="evidence" value="ECO:0007669"/>
    <property type="project" value="UniProtKB-EC"/>
</dbReference>
<dbReference type="Gene3D" id="3.40.50.720">
    <property type="entry name" value="NAD(P)-binding Rossmann-like Domain"/>
    <property type="match status" value="1"/>
</dbReference>
<protein>
    <recommendedName>
        <fullName evidence="4">2-dehydropantoate 2-reductase</fullName>
        <ecNumber evidence="4">1.1.1.169</ecNumber>
    </recommendedName>
    <alternativeName>
        <fullName evidence="4">Ketopantoate reductase</fullName>
    </alternativeName>
</protein>
<accession>A0A2K8N9M6</accession>
<dbReference type="SUPFAM" id="SSF48179">
    <property type="entry name" value="6-phosphogluconate dehydrogenase C-terminal domain-like"/>
    <property type="match status" value="1"/>
</dbReference>
<dbReference type="Pfam" id="PF08546">
    <property type="entry name" value="ApbA_C"/>
    <property type="match status" value="1"/>
</dbReference>